<organism evidence="2 3">
    <name type="scientific">Cryptosporangium arvum DSM 44712</name>
    <dbReference type="NCBI Taxonomy" id="927661"/>
    <lineage>
        <taxon>Bacteria</taxon>
        <taxon>Bacillati</taxon>
        <taxon>Actinomycetota</taxon>
        <taxon>Actinomycetes</taxon>
        <taxon>Cryptosporangiales</taxon>
        <taxon>Cryptosporangiaceae</taxon>
        <taxon>Cryptosporangium</taxon>
    </lineage>
</organism>
<dbReference type="InterPro" id="IPR036390">
    <property type="entry name" value="WH_DNA-bd_sf"/>
</dbReference>
<dbReference type="Proteomes" id="UP000021053">
    <property type="component" value="Unassembled WGS sequence"/>
</dbReference>
<dbReference type="PROSITE" id="PS50995">
    <property type="entry name" value="HTH_MARR_2"/>
    <property type="match status" value="1"/>
</dbReference>
<dbReference type="SUPFAM" id="SSF46785">
    <property type="entry name" value="Winged helix' DNA-binding domain"/>
    <property type="match status" value="1"/>
</dbReference>
<comment type="caution">
    <text evidence="2">The sequence shown here is derived from an EMBL/GenBank/DDBJ whole genome shotgun (WGS) entry which is preliminary data.</text>
</comment>
<reference evidence="2 3" key="1">
    <citation type="submission" date="2013-07" db="EMBL/GenBank/DDBJ databases">
        <authorList>
            <consortium name="DOE Joint Genome Institute"/>
            <person name="Eisen J."/>
            <person name="Huntemann M."/>
            <person name="Han J."/>
            <person name="Chen A."/>
            <person name="Kyrpides N."/>
            <person name="Mavromatis K."/>
            <person name="Markowitz V."/>
            <person name="Palaniappan K."/>
            <person name="Ivanova N."/>
            <person name="Schaumberg A."/>
            <person name="Pati A."/>
            <person name="Liolios K."/>
            <person name="Nordberg H.P."/>
            <person name="Cantor M.N."/>
            <person name="Hua S.X."/>
            <person name="Woyke T."/>
        </authorList>
    </citation>
    <scope>NUCLEOTIDE SEQUENCE [LARGE SCALE GENOMIC DNA]</scope>
    <source>
        <strain evidence="2 3">DSM 44712</strain>
    </source>
</reference>
<name>A0A010YLG9_9ACTN</name>
<dbReference type="InterPro" id="IPR039422">
    <property type="entry name" value="MarR/SlyA-like"/>
</dbReference>
<dbReference type="PRINTS" id="PR00598">
    <property type="entry name" value="HTHMARR"/>
</dbReference>
<dbReference type="GO" id="GO:0003700">
    <property type="term" value="F:DNA-binding transcription factor activity"/>
    <property type="evidence" value="ECO:0007669"/>
    <property type="project" value="InterPro"/>
</dbReference>
<dbReference type="EMBL" id="JFBT01000001">
    <property type="protein sequence ID" value="EXG81075.1"/>
    <property type="molecule type" value="Genomic_DNA"/>
</dbReference>
<dbReference type="PANTHER" id="PTHR33164:SF106">
    <property type="entry name" value="TRANSCRIPTIONAL REGULATORY PROTEIN"/>
    <property type="match status" value="1"/>
</dbReference>
<dbReference type="PATRIC" id="fig|927661.3.peg.2136"/>
<evidence type="ECO:0000313" key="2">
    <source>
        <dbReference type="EMBL" id="EXG81075.1"/>
    </source>
</evidence>
<gene>
    <name evidence="2" type="ORF">CryarDRAFT_2170</name>
</gene>
<evidence type="ECO:0000313" key="3">
    <source>
        <dbReference type="Proteomes" id="UP000021053"/>
    </source>
</evidence>
<accession>A0A010YLG9</accession>
<dbReference type="Gene3D" id="1.10.10.10">
    <property type="entry name" value="Winged helix-like DNA-binding domain superfamily/Winged helix DNA-binding domain"/>
    <property type="match status" value="1"/>
</dbReference>
<dbReference type="InterPro" id="IPR036388">
    <property type="entry name" value="WH-like_DNA-bd_sf"/>
</dbReference>
<dbReference type="Pfam" id="PF12802">
    <property type="entry name" value="MarR_2"/>
    <property type="match status" value="1"/>
</dbReference>
<dbReference type="RefSeq" id="WP_035850230.1">
    <property type="nucleotide sequence ID" value="NZ_KK073874.1"/>
</dbReference>
<keyword evidence="3" id="KW-1185">Reference proteome</keyword>
<sequence>MSKRKLIEDVAVELRLLQRSFDAFDEAAASTLKLNRTDLRALDVLLASDEHLTAGELSNALKLSPAATTTVLDRLQRAGFAARIPDPGNRRRVHVAVTEAARAAERELYAPVGEAGAEALSGYDLDQLATIHHFLRTARGVQEAQAARLNS</sequence>
<dbReference type="HOGENOM" id="CLU_083287_1_1_11"/>
<dbReference type="AlphaFoldDB" id="A0A010YLG9"/>
<proteinExistence type="predicted"/>
<dbReference type="SMART" id="SM00347">
    <property type="entry name" value="HTH_MARR"/>
    <property type="match status" value="1"/>
</dbReference>
<dbReference type="InterPro" id="IPR000835">
    <property type="entry name" value="HTH_MarR-typ"/>
</dbReference>
<evidence type="ECO:0000259" key="1">
    <source>
        <dbReference type="PROSITE" id="PS50995"/>
    </source>
</evidence>
<dbReference type="PANTHER" id="PTHR33164">
    <property type="entry name" value="TRANSCRIPTIONAL REGULATOR, MARR FAMILY"/>
    <property type="match status" value="1"/>
</dbReference>
<protein>
    <submittedName>
        <fullName evidence="2">Transcriptional regulator</fullName>
    </submittedName>
</protein>
<dbReference type="OrthoDB" id="3173926at2"/>
<dbReference type="GO" id="GO:0006950">
    <property type="term" value="P:response to stress"/>
    <property type="evidence" value="ECO:0007669"/>
    <property type="project" value="TreeGrafter"/>
</dbReference>
<feature type="domain" description="HTH marR-type" evidence="1">
    <location>
        <begin position="7"/>
        <end position="140"/>
    </location>
</feature>